<dbReference type="Proteomes" id="UP000016569">
    <property type="component" value="Unassembled WGS sequence"/>
</dbReference>
<dbReference type="Gene3D" id="3.30.1200.10">
    <property type="entry name" value="YggU-like"/>
    <property type="match status" value="1"/>
</dbReference>
<accession>A0A8E0NAZ6</accession>
<dbReference type="SMART" id="SM01152">
    <property type="entry name" value="DUF167"/>
    <property type="match status" value="1"/>
</dbReference>
<comment type="similarity">
    <text evidence="1 2">Belongs to the UPF0235 family.</text>
</comment>
<dbReference type="InterPro" id="IPR036591">
    <property type="entry name" value="YggU-like_sf"/>
</dbReference>
<evidence type="ECO:0000313" key="3">
    <source>
        <dbReference type="EMBL" id="GAD58347.1"/>
    </source>
</evidence>
<dbReference type="GO" id="GO:0005737">
    <property type="term" value="C:cytoplasm"/>
    <property type="evidence" value="ECO:0007669"/>
    <property type="project" value="TreeGrafter"/>
</dbReference>
<dbReference type="AlphaFoldDB" id="A0A8E0NAZ6"/>
<name>A0A8E0NAZ6_9CAUL</name>
<dbReference type="NCBIfam" id="TIGR00251">
    <property type="entry name" value="DUF167 family protein"/>
    <property type="match status" value="1"/>
</dbReference>
<protein>
    <recommendedName>
        <fullName evidence="2">UPF0235 protein MBEBAB_0597</fullName>
    </recommendedName>
</protein>
<dbReference type="Pfam" id="PF02594">
    <property type="entry name" value="DUF167"/>
    <property type="match status" value="1"/>
</dbReference>
<dbReference type="HAMAP" id="MF_00634">
    <property type="entry name" value="UPF0235"/>
    <property type="match status" value="1"/>
</dbReference>
<dbReference type="EMBL" id="BATC01000006">
    <property type="protein sequence ID" value="GAD58347.1"/>
    <property type="molecule type" value="Genomic_DNA"/>
</dbReference>
<dbReference type="RefSeq" id="WP_021696443.1">
    <property type="nucleotide sequence ID" value="NZ_BATC01000006.1"/>
</dbReference>
<dbReference type="InterPro" id="IPR003746">
    <property type="entry name" value="DUF167"/>
</dbReference>
<dbReference type="SUPFAM" id="SSF69786">
    <property type="entry name" value="YggU-like"/>
    <property type="match status" value="1"/>
</dbReference>
<gene>
    <name evidence="3" type="ORF">MBEBAB_0597</name>
</gene>
<comment type="caution">
    <text evidence="3">The sequence shown here is derived from an EMBL/GenBank/DDBJ whole genome shotgun (WGS) entry which is preliminary data.</text>
</comment>
<proteinExistence type="inferred from homology"/>
<dbReference type="PANTHER" id="PTHR13420:SF7">
    <property type="entry name" value="UPF0235 PROTEIN C15ORF40"/>
    <property type="match status" value="1"/>
</dbReference>
<evidence type="ECO:0000256" key="2">
    <source>
        <dbReference type="HAMAP-Rule" id="MF_00634"/>
    </source>
</evidence>
<evidence type="ECO:0000256" key="1">
    <source>
        <dbReference type="ARBA" id="ARBA00010364"/>
    </source>
</evidence>
<dbReference type="OrthoDB" id="9801972at2"/>
<keyword evidence="4" id="KW-1185">Reference proteome</keyword>
<sequence length="93" mass="9804">MTRLTVRLTPRGGADCIDGWETDAGGRPVLKVRVRAAPTDGQANAGLLVLIARTLKIPKSDVALARGASARVKTLEITGLSEAEIRARLDLDG</sequence>
<dbReference type="PANTHER" id="PTHR13420">
    <property type="entry name" value="UPF0235 PROTEIN C15ORF40"/>
    <property type="match status" value="1"/>
</dbReference>
<reference evidence="4" key="1">
    <citation type="journal article" date="2013" name="Genome Announc.">
        <title>Draft Genome Sequence of the Dimorphic Prosthecate Bacterium Brevundimonas abyssalis TAR-001T.</title>
        <authorList>
            <person name="Tsubouchi T."/>
            <person name="Nishi S."/>
            <person name="Usui K."/>
            <person name="Shimane Y."/>
            <person name="Takaki Y."/>
            <person name="Maruyama T."/>
            <person name="Hatada Y."/>
        </authorList>
    </citation>
    <scope>NUCLEOTIDE SEQUENCE [LARGE SCALE GENOMIC DNA]</scope>
    <source>
        <strain evidence="4">TAR-001</strain>
    </source>
</reference>
<evidence type="ECO:0000313" key="4">
    <source>
        <dbReference type="Proteomes" id="UP000016569"/>
    </source>
</evidence>
<organism evidence="3 4">
    <name type="scientific">Brevundimonas abyssalis TAR-001</name>
    <dbReference type="NCBI Taxonomy" id="1391729"/>
    <lineage>
        <taxon>Bacteria</taxon>
        <taxon>Pseudomonadati</taxon>
        <taxon>Pseudomonadota</taxon>
        <taxon>Alphaproteobacteria</taxon>
        <taxon>Caulobacterales</taxon>
        <taxon>Caulobacteraceae</taxon>
        <taxon>Brevundimonas</taxon>
    </lineage>
</organism>